<evidence type="ECO:0000256" key="1">
    <source>
        <dbReference type="SAM" id="Phobius"/>
    </source>
</evidence>
<dbReference type="AlphaFoldDB" id="A0A965ZCC0"/>
<dbReference type="PIRSF" id="PIRSF018266">
    <property type="entry name" value="FecR"/>
    <property type="match status" value="1"/>
</dbReference>
<evidence type="ECO:0000313" key="4">
    <source>
        <dbReference type="Proteomes" id="UP000638732"/>
    </source>
</evidence>
<dbReference type="PANTHER" id="PTHR30273">
    <property type="entry name" value="PERIPLASMIC SIGNAL SENSOR AND SIGMA FACTOR ACTIVATOR FECR-RELATED"/>
    <property type="match status" value="1"/>
</dbReference>
<sequence>MDKEELKTLFTKYNDGTATENERAVLEAWYLQHNESVKPGLSSHHIEAAKNELFRRLPGNHGEFFKIGARMAAAAVIIGILISVTLLYVVSRQPANTVQIARDLPPGSNKATLTLASGKQINLTDAHNGLLLKQAGIQVTKNGSGRISFRFPNTSGKDHSQNTVSTPKGGQWEVRLGDGSQVWLNAASSITFPTSFANSENRIVTLTGEAYFEVAKDKAHPFIVISGQQRVEVLGTHFNINSYEDEPNIVTTLLEGSVKVSQLGKKNTHILFMRIKSRNMLITSGDKSLIVSDLATNIFG</sequence>
<dbReference type="Gene3D" id="2.60.120.1440">
    <property type="match status" value="1"/>
</dbReference>
<dbReference type="InterPro" id="IPR012373">
    <property type="entry name" value="Ferrdict_sens_TM"/>
</dbReference>
<keyword evidence="1" id="KW-0812">Transmembrane</keyword>
<dbReference type="EMBL" id="WWEO01000034">
    <property type="protein sequence ID" value="NCD68105.1"/>
    <property type="molecule type" value="Genomic_DNA"/>
</dbReference>
<dbReference type="Pfam" id="PF04773">
    <property type="entry name" value="FecR"/>
    <property type="match status" value="1"/>
</dbReference>
<evidence type="ECO:0000313" key="3">
    <source>
        <dbReference type="EMBL" id="NCD68105.1"/>
    </source>
</evidence>
<keyword evidence="4" id="KW-1185">Reference proteome</keyword>
<dbReference type="GO" id="GO:0016989">
    <property type="term" value="F:sigma factor antagonist activity"/>
    <property type="evidence" value="ECO:0007669"/>
    <property type="project" value="TreeGrafter"/>
</dbReference>
<feature type="domain" description="FecR protein" evidence="2">
    <location>
        <begin position="163"/>
        <end position="259"/>
    </location>
</feature>
<reference evidence="3" key="1">
    <citation type="submission" date="2020-01" db="EMBL/GenBank/DDBJ databases">
        <authorList>
            <person name="Seo Y.L."/>
        </authorList>
    </citation>
    <scope>NUCLEOTIDE SEQUENCE</scope>
    <source>
        <strain evidence="3">R11</strain>
    </source>
</reference>
<comment type="caution">
    <text evidence="3">The sequence shown here is derived from an EMBL/GenBank/DDBJ whole genome shotgun (WGS) entry which is preliminary data.</text>
</comment>
<reference evidence="3" key="2">
    <citation type="submission" date="2020-10" db="EMBL/GenBank/DDBJ databases">
        <title>Mucilaginibacter sp. nov., isolated from soil.</title>
        <authorList>
            <person name="Jeon C.O."/>
        </authorList>
    </citation>
    <scope>NUCLEOTIDE SEQUENCE</scope>
    <source>
        <strain evidence="3">R11</strain>
    </source>
</reference>
<keyword evidence="1" id="KW-1133">Transmembrane helix</keyword>
<dbReference type="PANTHER" id="PTHR30273:SF2">
    <property type="entry name" value="PROTEIN FECR"/>
    <property type="match status" value="1"/>
</dbReference>
<dbReference type="InterPro" id="IPR006860">
    <property type="entry name" value="FecR"/>
</dbReference>
<name>A0A965ZCC0_9SPHI</name>
<organism evidence="3 4">
    <name type="scientific">Mucilaginibacter agri</name>
    <dbReference type="NCBI Taxonomy" id="2695265"/>
    <lineage>
        <taxon>Bacteria</taxon>
        <taxon>Pseudomonadati</taxon>
        <taxon>Bacteroidota</taxon>
        <taxon>Sphingobacteriia</taxon>
        <taxon>Sphingobacteriales</taxon>
        <taxon>Sphingobacteriaceae</taxon>
        <taxon>Mucilaginibacter</taxon>
    </lineage>
</organism>
<gene>
    <name evidence="3" type="ORF">GSY63_01905</name>
</gene>
<dbReference type="RefSeq" id="WP_166584131.1">
    <property type="nucleotide sequence ID" value="NZ_WWEO01000034.1"/>
</dbReference>
<dbReference type="Proteomes" id="UP000638732">
    <property type="component" value="Unassembled WGS sequence"/>
</dbReference>
<protein>
    <recommendedName>
        <fullName evidence="2">FecR protein domain-containing protein</fullName>
    </recommendedName>
</protein>
<proteinExistence type="predicted"/>
<feature type="transmembrane region" description="Helical" evidence="1">
    <location>
        <begin position="71"/>
        <end position="90"/>
    </location>
</feature>
<evidence type="ECO:0000259" key="2">
    <source>
        <dbReference type="Pfam" id="PF04773"/>
    </source>
</evidence>
<accession>A0A965ZCC0</accession>
<keyword evidence="1" id="KW-0472">Membrane</keyword>